<protein>
    <submittedName>
        <fullName evidence="1">Uncharacterized protein</fullName>
    </submittedName>
</protein>
<dbReference type="Proteomes" id="UP000070505">
    <property type="component" value="Unassembled WGS sequence"/>
</dbReference>
<name>A0A135Z7Y1_GARVA</name>
<gene>
    <name evidence="1" type="ORF">HMPREF3230_00610</name>
</gene>
<sequence length="53" mass="6194">MGGVDSYEINEDKENLNNISEGTNWSSTRVEYNKNIKRKINELDFFIKFSSFA</sequence>
<accession>A0A135Z7Y1</accession>
<proteinExistence type="predicted"/>
<evidence type="ECO:0000313" key="2">
    <source>
        <dbReference type="Proteomes" id="UP000070505"/>
    </source>
</evidence>
<comment type="caution">
    <text evidence="1">The sequence shown here is derived from an EMBL/GenBank/DDBJ whole genome shotgun (WGS) entry which is preliminary data.</text>
</comment>
<dbReference type="AlphaFoldDB" id="A0A135Z7Y1"/>
<organism evidence="1 2">
    <name type="scientific">Gardnerella vaginalis</name>
    <dbReference type="NCBI Taxonomy" id="2702"/>
    <lineage>
        <taxon>Bacteria</taxon>
        <taxon>Bacillati</taxon>
        <taxon>Actinomycetota</taxon>
        <taxon>Actinomycetes</taxon>
        <taxon>Bifidobacteriales</taxon>
        <taxon>Bifidobacteriaceae</taxon>
        <taxon>Gardnerella</taxon>
    </lineage>
</organism>
<dbReference type="EMBL" id="LSRC01000021">
    <property type="protein sequence ID" value="KXI17714.1"/>
    <property type="molecule type" value="Genomic_DNA"/>
</dbReference>
<reference evidence="1 2" key="1">
    <citation type="submission" date="2016-02" db="EMBL/GenBank/DDBJ databases">
        <authorList>
            <person name="Wen L."/>
            <person name="He K."/>
            <person name="Yang H."/>
        </authorList>
    </citation>
    <scope>NUCLEOTIDE SEQUENCE [LARGE SCALE GENOMIC DNA]</scope>
    <source>
        <strain evidence="1 2">CMW7778B</strain>
    </source>
</reference>
<dbReference type="PATRIC" id="fig|2702.101.peg.594"/>
<evidence type="ECO:0000313" key="1">
    <source>
        <dbReference type="EMBL" id="KXI17714.1"/>
    </source>
</evidence>